<evidence type="ECO:0000313" key="1">
    <source>
        <dbReference type="EMBL" id="SFC68820.1"/>
    </source>
</evidence>
<sequence length="77" mass="8576">MVYSLYPNASSILECLFGFISTIYRSSACTYSTCNASMVKKRRKSLPTMRVVPGRTTVLTCIAGIAEHPCYGYFQYG</sequence>
<evidence type="ECO:0000313" key="2">
    <source>
        <dbReference type="Proteomes" id="UP000199577"/>
    </source>
</evidence>
<keyword evidence="2" id="KW-1185">Reference proteome</keyword>
<dbReference type="Proteomes" id="UP000199577">
    <property type="component" value="Unassembled WGS sequence"/>
</dbReference>
<proteinExistence type="predicted"/>
<protein>
    <submittedName>
        <fullName evidence="1">Uncharacterized protein</fullName>
    </submittedName>
</protein>
<reference evidence="1 2" key="1">
    <citation type="submission" date="2016-10" db="EMBL/GenBank/DDBJ databases">
        <authorList>
            <person name="de Groot N.N."/>
        </authorList>
    </citation>
    <scope>NUCLEOTIDE SEQUENCE [LARGE SCALE GENOMIC DNA]</scope>
    <source>
        <strain evidence="1 2">DSM 22900</strain>
    </source>
</reference>
<gene>
    <name evidence="1" type="ORF">SAMN05421747_11945</name>
</gene>
<name>A0A1I1LH34_9SPHI</name>
<dbReference type="EMBL" id="FOLL01000019">
    <property type="protein sequence ID" value="SFC68820.1"/>
    <property type="molecule type" value="Genomic_DNA"/>
</dbReference>
<dbReference type="AlphaFoldDB" id="A0A1I1LH34"/>
<accession>A0A1I1LH34</accession>
<organism evidence="1 2">
    <name type="scientific">Parapedobacter composti</name>
    <dbReference type="NCBI Taxonomy" id="623281"/>
    <lineage>
        <taxon>Bacteria</taxon>
        <taxon>Pseudomonadati</taxon>
        <taxon>Bacteroidota</taxon>
        <taxon>Sphingobacteriia</taxon>
        <taxon>Sphingobacteriales</taxon>
        <taxon>Sphingobacteriaceae</taxon>
        <taxon>Parapedobacter</taxon>
    </lineage>
</organism>